<name>A0A4C1XQ03_EUMVA</name>
<gene>
    <name evidence="2" type="ORF">EVAR_49040_1</name>
</gene>
<dbReference type="Proteomes" id="UP000299102">
    <property type="component" value="Unassembled WGS sequence"/>
</dbReference>
<dbReference type="AlphaFoldDB" id="A0A4C1XQ03"/>
<keyword evidence="3" id="KW-1185">Reference proteome</keyword>
<evidence type="ECO:0000313" key="2">
    <source>
        <dbReference type="EMBL" id="GBP65240.1"/>
    </source>
</evidence>
<dbReference type="EMBL" id="BGZK01000923">
    <property type="protein sequence ID" value="GBP65240.1"/>
    <property type="molecule type" value="Genomic_DNA"/>
</dbReference>
<evidence type="ECO:0000313" key="3">
    <source>
        <dbReference type="Proteomes" id="UP000299102"/>
    </source>
</evidence>
<accession>A0A4C1XQ03</accession>
<protein>
    <submittedName>
        <fullName evidence="2">Uncharacterized protein</fullName>
    </submittedName>
</protein>
<reference evidence="2 3" key="1">
    <citation type="journal article" date="2019" name="Commun. Biol.">
        <title>The bagworm genome reveals a unique fibroin gene that provides high tensile strength.</title>
        <authorList>
            <person name="Kono N."/>
            <person name="Nakamura H."/>
            <person name="Ohtoshi R."/>
            <person name="Tomita M."/>
            <person name="Numata K."/>
            <person name="Arakawa K."/>
        </authorList>
    </citation>
    <scope>NUCLEOTIDE SEQUENCE [LARGE SCALE GENOMIC DNA]</scope>
</reference>
<evidence type="ECO:0000256" key="1">
    <source>
        <dbReference type="SAM" id="MobiDB-lite"/>
    </source>
</evidence>
<feature type="region of interest" description="Disordered" evidence="1">
    <location>
        <begin position="1"/>
        <end position="22"/>
    </location>
</feature>
<sequence>MIRDRGPKLRASTLAERGSGAARDLRRQRYENVLRRRLDAEQERELCSNETRHARNINEISISSDQSRDVVEDQSKSALCIPIVR</sequence>
<comment type="caution">
    <text evidence="2">The sequence shown here is derived from an EMBL/GenBank/DDBJ whole genome shotgun (WGS) entry which is preliminary data.</text>
</comment>
<proteinExistence type="predicted"/>
<organism evidence="2 3">
    <name type="scientific">Eumeta variegata</name>
    <name type="common">Bagworm moth</name>
    <name type="synonym">Eumeta japonica</name>
    <dbReference type="NCBI Taxonomy" id="151549"/>
    <lineage>
        <taxon>Eukaryota</taxon>
        <taxon>Metazoa</taxon>
        <taxon>Ecdysozoa</taxon>
        <taxon>Arthropoda</taxon>
        <taxon>Hexapoda</taxon>
        <taxon>Insecta</taxon>
        <taxon>Pterygota</taxon>
        <taxon>Neoptera</taxon>
        <taxon>Endopterygota</taxon>
        <taxon>Lepidoptera</taxon>
        <taxon>Glossata</taxon>
        <taxon>Ditrysia</taxon>
        <taxon>Tineoidea</taxon>
        <taxon>Psychidae</taxon>
        <taxon>Oiketicinae</taxon>
        <taxon>Eumeta</taxon>
    </lineage>
</organism>